<dbReference type="InterPro" id="IPR007337">
    <property type="entry name" value="RelB/DinJ"/>
</dbReference>
<comment type="similarity">
    <text evidence="1">Belongs to the RelB/DinJ antitoxin family.</text>
</comment>
<organism evidence="3 4">
    <name type="scientific">Streptococcus constellatus</name>
    <dbReference type="NCBI Taxonomy" id="76860"/>
    <lineage>
        <taxon>Bacteria</taxon>
        <taxon>Bacillati</taxon>
        <taxon>Bacillota</taxon>
        <taxon>Bacilli</taxon>
        <taxon>Lactobacillales</taxon>
        <taxon>Streptococcaceae</taxon>
        <taxon>Streptococcus</taxon>
        <taxon>Streptococcus anginosus group</taxon>
    </lineage>
</organism>
<accession>A0A0C1K718</accession>
<dbReference type="Pfam" id="PF04221">
    <property type="entry name" value="RelB"/>
    <property type="match status" value="1"/>
</dbReference>
<dbReference type="PANTHER" id="PTHR38781">
    <property type="entry name" value="ANTITOXIN DINJ-RELATED"/>
    <property type="match status" value="1"/>
</dbReference>
<proteinExistence type="inferred from homology"/>
<dbReference type="NCBIfam" id="TIGR02384">
    <property type="entry name" value="RelB_DinJ"/>
    <property type="match status" value="1"/>
</dbReference>
<dbReference type="GO" id="GO:0006351">
    <property type="term" value="P:DNA-templated transcription"/>
    <property type="evidence" value="ECO:0007669"/>
    <property type="project" value="TreeGrafter"/>
</dbReference>
<dbReference type="OrthoDB" id="9808267at2"/>
<evidence type="ECO:0000256" key="1">
    <source>
        <dbReference type="ARBA" id="ARBA00010562"/>
    </source>
</evidence>
<reference evidence="3 4" key="1">
    <citation type="submission" date="2014-12" db="EMBL/GenBank/DDBJ databases">
        <title>Partial genome sequence of Streptococcus constellatus KCOM 1650 (= ChDC B144).</title>
        <authorList>
            <person name="Kook J.-K."/>
            <person name="Park S.-N."/>
            <person name="Lim Y.K."/>
            <person name="Jo E."/>
        </authorList>
    </citation>
    <scope>NUCLEOTIDE SEQUENCE [LARGE SCALE GENOMIC DNA]</scope>
    <source>
        <strain evidence="3 4">KCOM 1650</strain>
    </source>
</reference>
<dbReference type="AlphaFoldDB" id="A0A0C1K718"/>
<evidence type="ECO:0000313" key="4">
    <source>
        <dbReference type="Proteomes" id="UP000031339"/>
    </source>
</evidence>
<sequence>MALTKNKSRLNLNIDSDLKENVGKILSEMGLDYTTAINIYFRKILTEQKIPFEISVRKNLTVDEIFGKNWRDGLDEIEDDWE</sequence>
<comment type="caution">
    <text evidence="3">The sequence shown here is derived from an EMBL/GenBank/DDBJ whole genome shotgun (WGS) entry which is preliminary data.</text>
</comment>
<dbReference type="RefSeq" id="WP_003024345.1">
    <property type="nucleotide sequence ID" value="NZ_CP069558.1"/>
</dbReference>
<dbReference type="PANTHER" id="PTHR38781:SF1">
    <property type="entry name" value="ANTITOXIN DINJ-RELATED"/>
    <property type="match status" value="1"/>
</dbReference>
<dbReference type="Gene3D" id="1.10.1220.10">
    <property type="entry name" value="Met repressor-like"/>
    <property type="match status" value="1"/>
</dbReference>
<dbReference type="InterPro" id="IPR013321">
    <property type="entry name" value="Arc_rbn_hlx_hlx"/>
</dbReference>
<protein>
    <submittedName>
        <fullName evidence="3">Addiction module antitoxin RelB</fullName>
    </submittedName>
</protein>
<gene>
    <name evidence="3" type="ORF">RN79_03640</name>
</gene>
<evidence type="ECO:0000256" key="2">
    <source>
        <dbReference type="ARBA" id="ARBA00022649"/>
    </source>
</evidence>
<dbReference type="Proteomes" id="UP000031339">
    <property type="component" value="Unassembled WGS sequence"/>
</dbReference>
<keyword evidence="2" id="KW-1277">Toxin-antitoxin system</keyword>
<evidence type="ECO:0000313" key="3">
    <source>
        <dbReference type="EMBL" id="KIC78671.1"/>
    </source>
</evidence>
<dbReference type="GO" id="GO:0006355">
    <property type="term" value="P:regulation of DNA-templated transcription"/>
    <property type="evidence" value="ECO:0007669"/>
    <property type="project" value="InterPro"/>
</dbReference>
<name>A0A0C1K718_STRCV</name>
<dbReference type="EMBL" id="JWIY01000001">
    <property type="protein sequence ID" value="KIC78671.1"/>
    <property type="molecule type" value="Genomic_DNA"/>
</dbReference>